<keyword evidence="9" id="KW-1185">Reference proteome</keyword>
<gene>
    <name evidence="10" type="primary">LOC108017804</name>
</gene>
<evidence type="ECO:0000256" key="1">
    <source>
        <dbReference type="ARBA" id="ARBA00022723"/>
    </source>
</evidence>
<dbReference type="SUPFAM" id="SSF57667">
    <property type="entry name" value="beta-beta-alpha zinc fingers"/>
    <property type="match status" value="3"/>
</dbReference>
<sequence length="589" mass="68713">MEVCGSVLTNSKYESFRLKCIYCTIESELKDWELFIVHVKTAHYCEEEDIKNVEVTHDSPELYVAVDASEPAIAYGPDDFFEVIENINAEDQWMITDGNDQQYEEDATAWSEPTADFSEYQLDGNSSEVPTTNGTTQMDDSSQNHIPLNTDEDDGECSDFYMSEDDLAPKRRRPGRPPRRTRPGQVFKFKVSFIRSNPRVLHLIHAYREHPCLWDPSDKNYEDELARNIAYEAIMVRMDNRANVLFTLEELKKTIEQLHIQYALALETKEKGKLVGLAARYFAKCDYLSVSPIVTPKENEEDEDLTVIKLNFKEENLITSSFIETYANYPGLYNSALSDFTSVEARANAYRRMAKEFQPVVKANETDVYIAVNKLRRWLYNAMRRLKSKELIQKCTPQEVQYLRMCSFLPAKGSESQVLYCDYCEKRFHGDYNLRVHIFKAHQVGDLPYLCSLCPRRFDRQVDMDRHKLRSHFERKLRCEYCNKSFAVDNDLKVHTLIHTGERPHVCDICGKAFRLKLLLDHHVNGVHLNIRPYSCDMCNKTFRKKFELANHIKGHLNIRDKKCEYCDASFYDHSSLSRHRRVHKMGMS</sequence>
<feature type="domain" description="C2H2-type" evidence="7">
    <location>
        <begin position="477"/>
        <end position="504"/>
    </location>
</feature>
<keyword evidence="1" id="KW-0479">Metal-binding</keyword>
<dbReference type="RefSeq" id="XP_016940440.2">
    <property type="nucleotide sequence ID" value="XM_017084951.4"/>
</dbReference>
<dbReference type="Gene3D" id="3.30.160.60">
    <property type="entry name" value="Classic Zinc Finger"/>
    <property type="match status" value="4"/>
</dbReference>
<evidence type="ECO:0000313" key="10">
    <source>
        <dbReference type="RefSeq" id="XP_016940440.2"/>
    </source>
</evidence>
<dbReference type="Proteomes" id="UP001652628">
    <property type="component" value="Chromosome 2R"/>
</dbReference>
<organism evidence="9 10">
    <name type="scientific">Drosophila suzukii</name>
    <name type="common">Spotted-wing drosophila fruit fly</name>
    <dbReference type="NCBI Taxonomy" id="28584"/>
    <lineage>
        <taxon>Eukaryota</taxon>
        <taxon>Metazoa</taxon>
        <taxon>Ecdysozoa</taxon>
        <taxon>Arthropoda</taxon>
        <taxon>Hexapoda</taxon>
        <taxon>Insecta</taxon>
        <taxon>Pterygota</taxon>
        <taxon>Neoptera</taxon>
        <taxon>Endopterygota</taxon>
        <taxon>Diptera</taxon>
        <taxon>Brachycera</taxon>
        <taxon>Muscomorpha</taxon>
        <taxon>Ephydroidea</taxon>
        <taxon>Drosophilidae</taxon>
        <taxon>Drosophila</taxon>
        <taxon>Sophophora</taxon>
    </lineage>
</organism>
<dbReference type="PROSITE" id="PS00028">
    <property type="entry name" value="ZINC_FINGER_C2H2_1"/>
    <property type="match status" value="6"/>
</dbReference>
<dbReference type="PROSITE" id="PS50157">
    <property type="entry name" value="ZINC_FINGER_C2H2_2"/>
    <property type="match status" value="5"/>
</dbReference>
<evidence type="ECO:0000256" key="3">
    <source>
        <dbReference type="ARBA" id="ARBA00022771"/>
    </source>
</evidence>
<dbReference type="Pfam" id="PF10545">
    <property type="entry name" value="MADF_DNA_bdg"/>
    <property type="match status" value="2"/>
</dbReference>
<evidence type="ECO:0000259" key="7">
    <source>
        <dbReference type="PROSITE" id="PS50157"/>
    </source>
</evidence>
<feature type="domain" description="C2H2-type" evidence="7">
    <location>
        <begin position="505"/>
        <end position="533"/>
    </location>
</feature>
<dbReference type="GO" id="GO:0003677">
    <property type="term" value="F:DNA binding"/>
    <property type="evidence" value="ECO:0007669"/>
    <property type="project" value="UniProtKB-KW"/>
</dbReference>
<dbReference type="GO" id="GO:0010468">
    <property type="term" value="P:regulation of gene expression"/>
    <property type="evidence" value="ECO:0007669"/>
    <property type="project" value="TreeGrafter"/>
</dbReference>
<keyword evidence="2" id="KW-0677">Repeat</keyword>
<dbReference type="SMART" id="SM00595">
    <property type="entry name" value="MADF"/>
    <property type="match status" value="2"/>
</dbReference>
<proteinExistence type="predicted"/>
<dbReference type="InterPro" id="IPR013087">
    <property type="entry name" value="Znf_C2H2_type"/>
</dbReference>
<protein>
    <submittedName>
        <fullName evidence="10">Uncharacterized protein</fullName>
    </submittedName>
</protein>
<evidence type="ECO:0000256" key="2">
    <source>
        <dbReference type="ARBA" id="ARBA00022737"/>
    </source>
</evidence>
<feature type="compositionally biased region" description="Basic residues" evidence="6">
    <location>
        <begin position="170"/>
        <end position="182"/>
    </location>
</feature>
<dbReference type="InterPro" id="IPR036236">
    <property type="entry name" value="Znf_C2H2_sf"/>
</dbReference>
<evidence type="ECO:0000259" key="8">
    <source>
        <dbReference type="PROSITE" id="PS51029"/>
    </source>
</evidence>
<feature type="domain" description="MADF" evidence="8">
    <location>
        <begin position="321"/>
        <end position="414"/>
    </location>
</feature>
<dbReference type="PROSITE" id="PS51029">
    <property type="entry name" value="MADF"/>
    <property type="match status" value="2"/>
</dbReference>
<feature type="compositionally biased region" description="Acidic residues" evidence="6">
    <location>
        <begin position="150"/>
        <end position="166"/>
    </location>
</feature>
<name>A0AB39ZPD7_DROSZ</name>
<dbReference type="PANTHER" id="PTHR24379:SF127">
    <property type="entry name" value="BLOODY FINGERS-RELATED"/>
    <property type="match status" value="1"/>
</dbReference>
<evidence type="ECO:0000256" key="4">
    <source>
        <dbReference type="ARBA" id="ARBA00022833"/>
    </source>
</evidence>
<dbReference type="AlphaFoldDB" id="A0AB39ZPD7"/>
<dbReference type="InterPro" id="IPR006578">
    <property type="entry name" value="MADF-dom"/>
</dbReference>
<dbReference type="SMART" id="SM00355">
    <property type="entry name" value="ZnF_C2H2"/>
    <property type="match status" value="7"/>
</dbReference>
<keyword evidence="3 5" id="KW-0863">Zinc-finger</keyword>
<dbReference type="GeneID" id="108017804"/>
<dbReference type="GO" id="GO:0008270">
    <property type="term" value="F:zinc ion binding"/>
    <property type="evidence" value="ECO:0007669"/>
    <property type="project" value="UniProtKB-KW"/>
</dbReference>
<keyword evidence="4" id="KW-0862">Zinc</keyword>
<feature type="compositionally biased region" description="Polar residues" evidence="6">
    <location>
        <begin position="123"/>
        <end position="147"/>
    </location>
</feature>
<feature type="domain" description="C2H2-type" evidence="7">
    <location>
        <begin position="449"/>
        <end position="477"/>
    </location>
</feature>
<accession>A0AB39ZPD7</accession>
<dbReference type="Pfam" id="PF00096">
    <property type="entry name" value="zf-C2H2"/>
    <property type="match status" value="3"/>
</dbReference>
<evidence type="ECO:0000256" key="6">
    <source>
        <dbReference type="SAM" id="MobiDB-lite"/>
    </source>
</evidence>
<reference evidence="10" key="1">
    <citation type="submission" date="2025-08" db="UniProtKB">
        <authorList>
            <consortium name="RefSeq"/>
        </authorList>
    </citation>
    <scope>IDENTIFICATION</scope>
</reference>
<dbReference type="PANTHER" id="PTHR24379">
    <property type="entry name" value="KRAB AND ZINC FINGER DOMAIN-CONTAINING"/>
    <property type="match status" value="1"/>
</dbReference>
<feature type="domain" description="C2H2-type" evidence="7">
    <location>
        <begin position="534"/>
        <end position="561"/>
    </location>
</feature>
<dbReference type="GO" id="GO:0005634">
    <property type="term" value="C:nucleus"/>
    <property type="evidence" value="ECO:0007669"/>
    <property type="project" value="UniProtKB-SubCell"/>
</dbReference>
<evidence type="ECO:0000313" key="9">
    <source>
        <dbReference type="Proteomes" id="UP001652628"/>
    </source>
</evidence>
<feature type="domain" description="C2H2-type" evidence="7">
    <location>
        <begin position="562"/>
        <end position="584"/>
    </location>
</feature>
<feature type="region of interest" description="Disordered" evidence="6">
    <location>
        <begin position="119"/>
        <end position="183"/>
    </location>
</feature>
<feature type="domain" description="MADF" evidence="8">
    <location>
        <begin position="202"/>
        <end position="293"/>
    </location>
</feature>
<evidence type="ECO:0000256" key="5">
    <source>
        <dbReference type="PROSITE-ProRule" id="PRU00042"/>
    </source>
</evidence>